<evidence type="ECO:0000256" key="5">
    <source>
        <dbReference type="ARBA" id="ARBA00022801"/>
    </source>
</evidence>
<keyword evidence="5" id="KW-0378">Hydrolase</keyword>
<dbReference type="NCBIfam" id="TIGR04178">
    <property type="entry name" value="exo_archaeo"/>
    <property type="match status" value="1"/>
</dbReference>
<dbReference type="GO" id="GO:0005886">
    <property type="term" value="C:plasma membrane"/>
    <property type="evidence" value="ECO:0007669"/>
    <property type="project" value="UniProtKB-SubCell"/>
</dbReference>
<keyword evidence="3" id="KW-0645">Protease</keyword>
<evidence type="ECO:0000256" key="7">
    <source>
        <dbReference type="ARBA" id="ARBA00023136"/>
    </source>
</evidence>
<evidence type="ECO:0000256" key="3">
    <source>
        <dbReference type="ARBA" id="ARBA00022670"/>
    </source>
</evidence>
<evidence type="ECO:0000256" key="1">
    <source>
        <dbReference type="ARBA" id="ARBA00004651"/>
    </source>
</evidence>
<feature type="transmembrane region" description="Helical" evidence="8">
    <location>
        <begin position="100"/>
        <end position="123"/>
    </location>
</feature>
<evidence type="ECO:0000256" key="8">
    <source>
        <dbReference type="SAM" id="Phobius"/>
    </source>
</evidence>
<evidence type="ECO:0000313" key="9">
    <source>
        <dbReference type="EMBL" id="OIR07028.1"/>
    </source>
</evidence>
<name>A0A1J5SZJ5_9ZZZZ</name>
<comment type="caution">
    <text evidence="9">The sequence shown here is derived from an EMBL/GenBank/DDBJ whole genome shotgun (WGS) entry which is preliminary data.</text>
</comment>
<feature type="transmembrane region" description="Helical" evidence="8">
    <location>
        <begin position="169"/>
        <end position="186"/>
    </location>
</feature>
<keyword evidence="7 8" id="KW-0472">Membrane</keyword>
<dbReference type="InterPro" id="IPR026392">
    <property type="entry name" value="Exo/Archaeosortase_dom"/>
</dbReference>
<evidence type="ECO:0000256" key="2">
    <source>
        <dbReference type="ARBA" id="ARBA00022475"/>
    </source>
</evidence>
<evidence type="ECO:0000256" key="4">
    <source>
        <dbReference type="ARBA" id="ARBA00022692"/>
    </source>
</evidence>
<proteinExistence type="predicted"/>
<reference evidence="9" key="1">
    <citation type="submission" date="2016-10" db="EMBL/GenBank/DDBJ databases">
        <title>Sequence of Gallionella enrichment culture.</title>
        <authorList>
            <person name="Poehlein A."/>
            <person name="Muehling M."/>
            <person name="Daniel R."/>
        </authorList>
    </citation>
    <scope>NUCLEOTIDE SEQUENCE</scope>
</reference>
<feature type="transmembrane region" description="Helical" evidence="8">
    <location>
        <begin position="21"/>
        <end position="41"/>
    </location>
</feature>
<protein>
    <recommendedName>
        <fullName evidence="10">Exosortase family protein XrtF</fullName>
    </recommendedName>
</protein>
<dbReference type="EMBL" id="MLJW01000040">
    <property type="protein sequence ID" value="OIR07028.1"/>
    <property type="molecule type" value="Genomic_DNA"/>
</dbReference>
<sequence>MNPITQLKSTWHTIPTEVQRFLKRALLIFIIWKLIYHLFLFNGRVVDKPLTYWSTKGAEKIMQIFYPNSKLMVKEECNVVPRINNEITCADYLFLNGKKILGVADPCNALELYVLYISFLFAFPSSLKRVFVFSFIGILVIYLANIIRLSALASMNIHRINAVDMAHHYLFKFIVYAIIFGLWVLFTKNQIHNEKNL</sequence>
<gene>
    <name evidence="9" type="ORF">GALL_109350</name>
</gene>
<dbReference type="AlphaFoldDB" id="A0A1J5SZJ5"/>
<feature type="transmembrane region" description="Helical" evidence="8">
    <location>
        <begin position="130"/>
        <end position="149"/>
    </location>
</feature>
<keyword evidence="2" id="KW-1003">Cell membrane</keyword>
<keyword evidence="6 8" id="KW-1133">Transmembrane helix</keyword>
<evidence type="ECO:0000256" key="6">
    <source>
        <dbReference type="ARBA" id="ARBA00022989"/>
    </source>
</evidence>
<comment type="subcellular location">
    <subcellularLocation>
        <location evidence="1">Cell membrane</location>
        <topology evidence="1">Multi-pass membrane protein</topology>
    </subcellularLocation>
</comment>
<accession>A0A1J5SZJ5</accession>
<dbReference type="GO" id="GO:0006508">
    <property type="term" value="P:proteolysis"/>
    <property type="evidence" value="ECO:0007669"/>
    <property type="project" value="UniProtKB-KW"/>
</dbReference>
<evidence type="ECO:0008006" key="10">
    <source>
        <dbReference type="Google" id="ProtNLM"/>
    </source>
</evidence>
<organism evidence="9">
    <name type="scientific">mine drainage metagenome</name>
    <dbReference type="NCBI Taxonomy" id="410659"/>
    <lineage>
        <taxon>unclassified sequences</taxon>
        <taxon>metagenomes</taxon>
        <taxon>ecological metagenomes</taxon>
    </lineage>
</organism>
<keyword evidence="4 8" id="KW-0812">Transmembrane</keyword>
<dbReference type="GO" id="GO:0008233">
    <property type="term" value="F:peptidase activity"/>
    <property type="evidence" value="ECO:0007669"/>
    <property type="project" value="UniProtKB-KW"/>
</dbReference>